<evidence type="ECO:0000313" key="2">
    <source>
        <dbReference type="Proteomes" id="UP001190336"/>
    </source>
</evidence>
<evidence type="ECO:0008006" key="3">
    <source>
        <dbReference type="Google" id="ProtNLM"/>
    </source>
</evidence>
<dbReference type="Proteomes" id="UP001190336">
    <property type="component" value="Chromosome"/>
</dbReference>
<dbReference type="RefSeq" id="WP_308473600.1">
    <property type="nucleotide sequence ID" value="NZ_OY726394.1"/>
</dbReference>
<keyword evidence="2" id="KW-1185">Reference proteome</keyword>
<name>A0ABN9N8A8_9MYCO</name>
<dbReference type="EMBL" id="OY726394">
    <property type="protein sequence ID" value="CAJ1502173.1"/>
    <property type="molecule type" value="Genomic_DNA"/>
</dbReference>
<organism evidence="1 2">
    <name type="scientific">[Mycobacterium] kokjensenii</name>
    <dbReference type="NCBI Taxonomy" id="3064287"/>
    <lineage>
        <taxon>Bacteria</taxon>
        <taxon>Bacillati</taxon>
        <taxon>Actinomycetota</taxon>
        <taxon>Actinomycetes</taxon>
        <taxon>Mycobacteriales</taxon>
        <taxon>Mycobacteriaceae</taxon>
        <taxon>Mycolicibacter</taxon>
    </lineage>
</organism>
<proteinExistence type="predicted"/>
<sequence>MSGGIGGRSRAHLTKGGVLAAATVVAGVGVLGVAAPGPQLPVASAAVVQGDGGGVALAAYPTFTESLQSLLDVMQLGTVNDVLALLGAVPGDPDTVFSVGSTVGQLLQALNPDGMTLGQIFGMFGIPLGDPLYSTNGESLLGSSTFSIGGQVVDNPFVFNAPPSFYTTVWHDDGPDNLYSSINGTPLGNVDLGQLVDLLLGGAGQGDEHSLADLVDQLGFDLNQALPSFGGLTDLFGWLSGLNTYGDALGELANMLSNYNVVENDCNLLGICGNTFTPQALTINSSLNDWLSGLLQVATTDVTKMVHSMTGGIFPSEVVNPTVVANSGTTLGEYLQTVPWGTTANTFLGGQSLADLLGIDDPNMTWSAYLSSMLFGGIFFHPGTESLGSETLGDMLLGFLPGGGSGFDLEGGDADVTDLLVALGFLMP</sequence>
<gene>
    <name evidence="1" type="ORF">MU0083_002867</name>
</gene>
<protein>
    <recommendedName>
        <fullName evidence="3">PE-PGRS family protein</fullName>
    </recommendedName>
</protein>
<reference evidence="1 2" key="1">
    <citation type="submission" date="2023-08" db="EMBL/GenBank/DDBJ databases">
        <authorList>
            <person name="Folkvardsen B D."/>
            <person name="Norman A."/>
        </authorList>
    </citation>
    <scope>NUCLEOTIDE SEQUENCE [LARGE SCALE GENOMIC DNA]</scope>
    <source>
        <strain evidence="1 2">Mu0083</strain>
    </source>
</reference>
<evidence type="ECO:0000313" key="1">
    <source>
        <dbReference type="EMBL" id="CAJ1502173.1"/>
    </source>
</evidence>
<accession>A0ABN9N8A8</accession>